<gene>
    <name evidence="2" type="ORF">ERS852471_01069</name>
</gene>
<dbReference type="Gene3D" id="3.90.1010.20">
    <property type="match status" value="2"/>
</dbReference>
<keyword evidence="1" id="KW-0732">Signal</keyword>
<reference evidence="2 3" key="1">
    <citation type="submission" date="2015-09" db="EMBL/GenBank/DDBJ databases">
        <authorList>
            <consortium name="Pathogen Informatics"/>
        </authorList>
    </citation>
    <scope>NUCLEOTIDE SEQUENCE [LARGE SCALE GENOMIC DNA]</scope>
    <source>
        <strain evidence="2 3">2789STDY5834856</strain>
    </source>
</reference>
<dbReference type="AlphaFoldDB" id="A0A174D040"/>
<accession>A0A174D040</accession>
<dbReference type="RefSeq" id="WP_055264601.1">
    <property type="nucleotide sequence ID" value="NZ_CABIXQ010000006.1"/>
</dbReference>
<dbReference type="OrthoDB" id="2604992at2"/>
<evidence type="ECO:0000313" key="3">
    <source>
        <dbReference type="Proteomes" id="UP000095594"/>
    </source>
</evidence>
<organism evidence="2 3">
    <name type="scientific">Clostridium disporicum</name>
    <dbReference type="NCBI Taxonomy" id="84024"/>
    <lineage>
        <taxon>Bacteria</taxon>
        <taxon>Bacillati</taxon>
        <taxon>Bacillota</taxon>
        <taxon>Clostridia</taxon>
        <taxon>Eubacteriales</taxon>
        <taxon>Clostridiaceae</taxon>
        <taxon>Clostridium</taxon>
    </lineage>
</organism>
<sequence>MKAKKIIGLCLAAALVVGMVGCQSATSNGGNNTQQEASAEKVTLKIGQTNFAAHGTKAFAMVTAVVNGDEIVDAYIDEFQYMSADSATGIVNSEGMADNIAEGKVLASKRENNETYSASLAEKAGSTVKYTDNLVAIQDFVKGKKISELEDLVNNKSAEEVTDAVTGATLADTAGYIKAVLEAAKQAEGTTGVEFAGNLEDLKLSQVYAAAHGTKAFAVVSALTDNDKVVLSYIDEYQFMAADGTTGVANSTEGLADNVVEGKVLASKRQNSDAYSATMAEKAGSTVKFADNLNAIQEFVDGKTVSELEEVTAKTNEEVTDAVTGATLADTAGYINGVIQAAKSAQ</sequence>
<dbReference type="PROSITE" id="PS51257">
    <property type="entry name" value="PROKAR_LIPOPROTEIN"/>
    <property type="match status" value="1"/>
</dbReference>
<feature type="signal peptide" evidence="1">
    <location>
        <begin position="1"/>
        <end position="25"/>
    </location>
</feature>
<evidence type="ECO:0000313" key="2">
    <source>
        <dbReference type="EMBL" id="CUO17348.1"/>
    </source>
</evidence>
<dbReference type="Proteomes" id="UP000095594">
    <property type="component" value="Unassembled WGS sequence"/>
</dbReference>
<evidence type="ECO:0008006" key="4">
    <source>
        <dbReference type="Google" id="ProtNLM"/>
    </source>
</evidence>
<dbReference type="EMBL" id="CYZX01000006">
    <property type="protein sequence ID" value="CUO17348.1"/>
    <property type="molecule type" value="Genomic_DNA"/>
</dbReference>
<evidence type="ECO:0000256" key="1">
    <source>
        <dbReference type="SAM" id="SignalP"/>
    </source>
</evidence>
<feature type="chain" id="PRO_5038726662" description="Peptidoglycan-binding protein" evidence="1">
    <location>
        <begin position="26"/>
        <end position="346"/>
    </location>
</feature>
<protein>
    <recommendedName>
        <fullName evidence="4">Peptidoglycan-binding protein</fullName>
    </recommendedName>
</protein>
<name>A0A174D040_9CLOT</name>
<proteinExistence type="predicted"/>